<keyword evidence="2" id="KW-0255">Endonuclease</keyword>
<dbReference type="PANTHER" id="PTHR36558">
    <property type="entry name" value="GLR1098 PROTEIN"/>
    <property type="match status" value="1"/>
</dbReference>
<keyword evidence="3" id="KW-1185">Reference proteome</keyword>
<comment type="caution">
    <text evidence="2">The sequence shown here is derived from an EMBL/GenBank/DDBJ whole genome shotgun (WGS) entry which is preliminary data.</text>
</comment>
<keyword evidence="2" id="KW-0378">Hydrolase</keyword>
<dbReference type="Proteomes" id="UP000293142">
    <property type="component" value="Unassembled WGS sequence"/>
</dbReference>
<evidence type="ECO:0000259" key="1">
    <source>
        <dbReference type="Pfam" id="PF05685"/>
    </source>
</evidence>
<dbReference type="SUPFAM" id="SSF52980">
    <property type="entry name" value="Restriction endonuclease-like"/>
    <property type="match status" value="1"/>
</dbReference>
<dbReference type="InterPro" id="IPR008538">
    <property type="entry name" value="Uma2"/>
</dbReference>
<gene>
    <name evidence="2" type="ORF">EYB31_03700</name>
</gene>
<reference evidence="2 3" key="1">
    <citation type="submission" date="2019-02" db="EMBL/GenBank/DDBJ databases">
        <title>Paenibacillus sp. nov., isolated from surface-sterilized tissue of Thalictrum simplex L.</title>
        <authorList>
            <person name="Tuo L."/>
        </authorList>
    </citation>
    <scope>NUCLEOTIDE SEQUENCE [LARGE SCALE GENOMIC DNA]</scope>
    <source>
        <strain evidence="2 3">N2SHLJ1</strain>
    </source>
</reference>
<dbReference type="RefSeq" id="WP_131011918.1">
    <property type="nucleotide sequence ID" value="NZ_SIRE01000003.1"/>
</dbReference>
<name>A0A4Q9DXS7_9BACL</name>
<organism evidence="2 3">
    <name type="scientific">Paenibacillus thalictri</name>
    <dbReference type="NCBI Taxonomy" id="2527873"/>
    <lineage>
        <taxon>Bacteria</taxon>
        <taxon>Bacillati</taxon>
        <taxon>Bacillota</taxon>
        <taxon>Bacilli</taxon>
        <taxon>Bacillales</taxon>
        <taxon>Paenibacillaceae</taxon>
        <taxon>Paenibacillus</taxon>
    </lineage>
</organism>
<dbReference type="PANTHER" id="PTHR36558:SF1">
    <property type="entry name" value="RESTRICTION ENDONUCLEASE DOMAIN-CONTAINING PROTEIN-RELATED"/>
    <property type="match status" value="1"/>
</dbReference>
<proteinExistence type="predicted"/>
<dbReference type="OrthoDB" id="9808428at2"/>
<accession>A0A4Q9DXS7</accession>
<dbReference type="InterPro" id="IPR012296">
    <property type="entry name" value="Nuclease_put_TT1808"/>
</dbReference>
<keyword evidence="2" id="KW-0540">Nuclease</keyword>
<feature type="domain" description="Putative restriction endonuclease" evidence="1">
    <location>
        <begin position="13"/>
        <end position="183"/>
    </location>
</feature>
<dbReference type="Pfam" id="PF05685">
    <property type="entry name" value="Uma2"/>
    <property type="match status" value="1"/>
</dbReference>
<evidence type="ECO:0000313" key="2">
    <source>
        <dbReference type="EMBL" id="TBL81206.1"/>
    </source>
</evidence>
<sequence length="192" mass="22187">MSMPLERKNFTYKDYLQWPYDVRCEIIDGVVYNMTPAPSRIHQELLLAIATRFSNYLEDKSCKVYPAPFDVRLPKGSEKEQDIDTVVEPDIVVVCDPSKLDDRGCKGAPDLIVEILSPSTSRKDVKTKFTLYERSGVKEYWIVYPSEQIVHVYKLDDNGKYANSEVYTKEDDVKVGIFEDLTIRLQEVFKSL</sequence>
<dbReference type="InterPro" id="IPR011335">
    <property type="entry name" value="Restrct_endonuc-II-like"/>
</dbReference>
<dbReference type="AlphaFoldDB" id="A0A4Q9DXS7"/>
<dbReference type="CDD" id="cd06260">
    <property type="entry name" value="DUF820-like"/>
    <property type="match status" value="1"/>
</dbReference>
<dbReference type="Gene3D" id="3.90.1570.10">
    <property type="entry name" value="tt1808, chain A"/>
    <property type="match status" value="1"/>
</dbReference>
<evidence type="ECO:0000313" key="3">
    <source>
        <dbReference type="Proteomes" id="UP000293142"/>
    </source>
</evidence>
<dbReference type="EMBL" id="SIRE01000003">
    <property type="protein sequence ID" value="TBL81206.1"/>
    <property type="molecule type" value="Genomic_DNA"/>
</dbReference>
<dbReference type="GO" id="GO:0004519">
    <property type="term" value="F:endonuclease activity"/>
    <property type="evidence" value="ECO:0007669"/>
    <property type="project" value="UniProtKB-KW"/>
</dbReference>
<protein>
    <submittedName>
        <fullName evidence="2">Uma2 family endonuclease</fullName>
    </submittedName>
</protein>